<gene>
    <name evidence="1" type="ORF">CEXT_496511</name>
</gene>
<evidence type="ECO:0000313" key="2">
    <source>
        <dbReference type="Proteomes" id="UP001054945"/>
    </source>
</evidence>
<evidence type="ECO:0000313" key="1">
    <source>
        <dbReference type="EMBL" id="GIY99172.1"/>
    </source>
</evidence>
<dbReference type="AlphaFoldDB" id="A0AAV4XVL5"/>
<dbReference type="Gene3D" id="1.10.238.10">
    <property type="entry name" value="EF-hand"/>
    <property type="match status" value="1"/>
</dbReference>
<sequence length="108" mass="12885">MIPRTRKNTCFNVKNKRSPSGPVDLFYLFRKYSEGGNSSLIKLDLVHKWLEQANIYNDDTGVTKQYTEELFAEHSNNQDTMEFNDFLKFLHTISQEKNLILRKWYINF</sequence>
<dbReference type="SUPFAM" id="SSF47473">
    <property type="entry name" value="EF-hand"/>
    <property type="match status" value="1"/>
</dbReference>
<dbReference type="EMBL" id="BPLR01018391">
    <property type="protein sequence ID" value="GIY99172.1"/>
    <property type="molecule type" value="Genomic_DNA"/>
</dbReference>
<protein>
    <submittedName>
        <fullName evidence="1">Uncharacterized protein</fullName>
    </submittedName>
</protein>
<proteinExistence type="predicted"/>
<name>A0AAV4XVL5_CAEEX</name>
<comment type="caution">
    <text evidence="1">The sequence shown here is derived from an EMBL/GenBank/DDBJ whole genome shotgun (WGS) entry which is preliminary data.</text>
</comment>
<organism evidence="1 2">
    <name type="scientific">Caerostris extrusa</name>
    <name type="common">Bark spider</name>
    <name type="synonym">Caerostris bankana</name>
    <dbReference type="NCBI Taxonomy" id="172846"/>
    <lineage>
        <taxon>Eukaryota</taxon>
        <taxon>Metazoa</taxon>
        <taxon>Ecdysozoa</taxon>
        <taxon>Arthropoda</taxon>
        <taxon>Chelicerata</taxon>
        <taxon>Arachnida</taxon>
        <taxon>Araneae</taxon>
        <taxon>Araneomorphae</taxon>
        <taxon>Entelegynae</taxon>
        <taxon>Araneoidea</taxon>
        <taxon>Araneidae</taxon>
        <taxon>Caerostris</taxon>
    </lineage>
</organism>
<accession>A0AAV4XVL5</accession>
<dbReference type="Proteomes" id="UP001054945">
    <property type="component" value="Unassembled WGS sequence"/>
</dbReference>
<reference evidence="1 2" key="1">
    <citation type="submission" date="2021-06" db="EMBL/GenBank/DDBJ databases">
        <title>Caerostris extrusa draft genome.</title>
        <authorList>
            <person name="Kono N."/>
            <person name="Arakawa K."/>
        </authorList>
    </citation>
    <scope>NUCLEOTIDE SEQUENCE [LARGE SCALE GENOMIC DNA]</scope>
</reference>
<keyword evidence="2" id="KW-1185">Reference proteome</keyword>
<dbReference type="InterPro" id="IPR011992">
    <property type="entry name" value="EF-hand-dom_pair"/>
</dbReference>